<keyword evidence="2" id="KW-1185">Reference proteome</keyword>
<dbReference type="EMBL" id="LDEV01002974">
    <property type="protein sequence ID" value="KLJ06777.1"/>
    <property type="molecule type" value="Genomic_DNA"/>
</dbReference>
<reference evidence="2" key="1">
    <citation type="journal article" date="2015" name="PLoS Genet.">
        <title>The dynamic genome and transcriptome of the human fungal pathogen Blastomyces and close relative Emmonsia.</title>
        <authorList>
            <person name="Munoz J.F."/>
            <person name="Gauthier G.M."/>
            <person name="Desjardins C.A."/>
            <person name="Gallo J.E."/>
            <person name="Holder J."/>
            <person name="Sullivan T.D."/>
            <person name="Marty A.J."/>
            <person name="Carmen J.C."/>
            <person name="Chen Z."/>
            <person name="Ding L."/>
            <person name="Gujja S."/>
            <person name="Magrini V."/>
            <person name="Misas E."/>
            <person name="Mitreva M."/>
            <person name="Priest M."/>
            <person name="Saif S."/>
            <person name="Whiston E.A."/>
            <person name="Young S."/>
            <person name="Zeng Q."/>
            <person name="Goldman W.E."/>
            <person name="Mardis E.R."/>
            <person name="Taylor J.W."/>
            <person name="McEwen J.G."/>
            <person name="Clay O.K."/>
            <person name="Klein B.S."/>
            <person name="Cuomo C.A."/>
        </authorList>
    </citation>
    <scope>NUCLEOTIDE SEQUENCE [LARGE SCALE GENOMIC DNA]</scope>
    <source>
        <strain evidence="2">UAMH 139</strain>
    </source>
</reference>
<comment type="caution">
    <text evidence="1">The sequence shown here is derived from an EMBL/GenBank/DDBJ whole genome shotgun (WGS) entry which is preliminary data.</text>
</comment>
<dbReference type="AlphaFoldDB" id="A0A0H1B6Z7"/>
<evidence type="ECO:0000313" key="2">
    <source>
        <dbReference type="Proteomes" id="UP000053573"/>
    </source>
</evidence>
<dbReference type="OrthoDB" id="10551290at2759"/>
<name>A0A0H1B6Z7_9EURO</name>
<organism evidence="1 2">
    <name type="scientific">Blastomyces silverae</name>
    <dbReference type="NCBI Taxonomy" id="2060906"/>
    <lineage>
        <taxon>Eukaryota</taxon>
        <taxon>Fungi</taxon>
        <taxon>Dikarya</taxon>
        <taxon>Ascomycota</taxon>
        <taxon>Pezizomycotina</taxon>
        <taxon>Eurotiomycetes</taxon>
        <taxon>Eurotiomycetidae</taxon>
        <taxon>Onygenales</taxon>
        <taxon>Ajellomycetaceae</taxon>
        <taxon>Blastomyces</taxon>
    </lineage>
</organism>
<sequence length="105" mass="11040">MVEEPMFASEGDGAEVCSSGVVDWVDIELQRTASVDHLIDLVVQEVACTEDAEIGIGVARVLSSGWGQFSPDLLAQLVGQAREQADVWHGGHVSGLDSSLSNVCG</sequence>
<dbReference type="Proteomes" id="UP000053573">
    <property type="component" value="Unassembled WGS sequence"/>
</dbReference>
<gene>
    <name evidence="1" type="ORF">EMPG_17727</name>
</gene>
<accession>A0A0H1B6Z7</accession>
<evidence type="ECO:0000313" key="1">
    <source>
        <dbReference type="EMBL" id="KLJ06777.1"/>
    </source>
</evidence>
<protein>
    <submittedName>
        <fullName evidence="1">Uncharacterized protein</fullName>
    </submittedName>
</protein>
<proteinExistence type="predicted"/>